<dbReference type="Pfam" id="PF03381">
    <property type="entry name" value="CDC50"/>
    <property type="match status" value="1"/>
</dbReference>
<keyword evidence="3 8" id="KW-0812">Transmembrane</keyword>
<organism evidence="9 10">
    <name type="scientific">Chara braunii</name>
    <name type="common">Braun's stonewort</name>
    <dbReference type="NCBI Taxonomy" id="69332"/>
    <lineage>
        <taxon>Eukaryota</taxon>
        <taxon>Viridiplantae</taxon>
        <taxon>Streptophyta</taxon>
        <taxon>Charophyceae</taxon>
        <taxon>Charales</taxon>
        <taxon>Characeae</taxon>
        <taxon>Chara</taxon>
    </lineage>
</organism>
<evidence type="ECO:0000256" key="3">
    <source>
        <dbReference type="ARBA" id="ARBA00022692"/>
    </source>
</evidence>
<evidence type="ECO:0000313" key="10">
    <source>
        <dbReference type="Proteomes" id="UP000265515"/>
    </source>
</evidence>
<name>A0A388M291_CHABU</name>
<dbReference type="InterPro" id="IPR005045">
    <property type="entry name" value="CDC50/LEM3_fam"/>
</dbReference>
<dbReference type="OMA" id="FWQKPVY"/>
<evidence type="ECO:0000313" key="9">
    <source>
        <dbReference type="EMBL" id="GBG88599.1"/>
    </source>
</evidence>
<dbReference type="GO" id="GO:0005886">
    <property type="term" value="C:plasma membrane"/>
    <property type="evidence" value="ECO:0007669"/>
    <property type="project" value="TreeGrafter"/>
</dbReference>
<dbReference type="PANTHER" id="PTHR10926">
    <property type="entry name" value="CELL CYCLE CONTROL PROTEIN 50"/>
    <property type="match status" value="1"/>
</dbReference>
<comment type="similarity">
    <text evidence="2 6">Belongs to the CDC50/LEM3 family.</text>
</comment>
<comment type="caution">
    <text evidence="9">The sequence shown here is derived from an EMBL/GenBank/DDBJ whole genome shotgun (WGS) entry which is preliminary data.</text>
</comment>
<dbReference type="PIRSF" id="PIRSF015840">
    <property type="entry name" value="DUF284_TM_euk"/>
    <property type="match status" value="1"/>
</dbReference>
<feature type="region of interest" description="Disordered" evidence="7">
    <location>
        <begin position="1"/>
        <end position="47"/>
    </location>
</feature>
<dbReference type="GO" id="GO:0005794">
    <property type="term" value="C:Golgi apparatus"/>
    <property type="evidence" value="ECO:0007669"/>
    <property type="project" value="TreeGrafter"/>
</dbReference>
<evidence type="ECO:0000256" key="4">
    <source>
        <dbReference type="ARBA" id="ARBA00022989"/>
    </source>
</evidence>
<evidence type="ECO:0000256" key="1">
    <source>
        <dbReference type="ARBA" id="ARBA00004141"/>
    </source>
</evidence>
<dbReference type="Proteomes" id="UP000265515">
    <property type="component" value="Unassembled WGS sequence"/>
</dbReference>
<evidence type="ECO:0000256" key="7">
    <source>
        <dbReference type="SAM" id="MobiDB-lite"/>
    </source>
</evidence>
<evidence type="ECO:0000256" key="6">
    <source>
        <dbReference type="PIRNR" id="PIRNR015840"/>
    </source>
</evidence>
<feature type="compositionally biased region" description="Low complexity" evidence="7">
    <location>
        <begin position="1"/>
        <end position="37"/>
    </location>
</feature>
<protein>
    <recommendedName>
        <fullName evidence="6">ALA-interacting subunit</fullName>
    </recommendedName>
</protein>
<evidence type="ECO:0000256" key="2">
    <source>
        <dbReference type="ARBA" id="ARBA00009457"/>
    </source>
</evidence>
<keyword evidence="5 6" id="KW-0472">Membrane</keyword>
<evidence type="ECO:0000256" key="8">
    <source>
        <dbReference type="SAM" id="Phobius"/>
    </source>
</evidence>
<dbReference type="Gramene" id="GBG88599">
    <property type="protein sequence ID" value="GBG88599"/>
    <property type="gene ID" value="CBR_g48129"/>
</dbReference>
<dbReference type="PANTHER" id="PTHR10926:SF0">
    <property type="entry name" value="CDC50, ISOFORM A"/>
    <property type="match status" value="1"/>
</dbReference>
<feature type="transmembrane region" description="Helical" evidence="8">
    <location>
        <begin position="64"/>
        <end position="88"/>
    </location>
</feature>
<proteinExistence type="inferred from homology"/>
<dbReference type="AlphaFoldDB" id="A0A388M291"/>
<sequence>MPTAAAAAAMPRSSAPAESPMTSSTPSTTTTTTATTAGKKKSRRPKENPFLQQELPACYPVVTINVAIAFLFGLGCLLIPIGAIALFASNSIVEVVSRYDDACLTRFPPNSSSTTCELYLSIPKTMHKPIYIYYELDNFYQNHRRYVSSYSRDELLGLSVSRDSRERSCRPQDVVRGVDGNPIQPLTPIIPCGLIAWSRFNDSFSFGFSRGMISESSSPLNVIKEGISWISDREKFSNTPFVESEGNESESARIERRFDGATLREDEDLMVWMRISPFSKFRKLWGKLDRTLREGDKLQVNISNQYNSYGFNGNKKLVLSTSGWLGGANLFLAAAYLVTGAFCLSASVCFLFLRWLFPRNFGEESNLSWNWLRAANDGVTEVIMFG</sequence>
<gene>
    <name evidence="9" type="ORF">CBR_g48129</name>
</gene>
<dbReference type="EMBL" id="BFEA01000683">
    <property type="protein sequence ID" value="GBG88599.1"/>
    <property type="molecule type" value="Genomic_DNA"/>
</dbReference>
<accession>A0A388M291</accession>
<dbReference type="STRING" id="69332.A0A388M291"/>
<dbReference type="OrthoDB" id="340608at2759"/>
<reference evidence="9 10" key="1">
    <citation type="journal article" date="2018" name="Cell">
        <title>The Chara Genome: Secondary Complexity and Implications for Plant Terrestrialization.</title>
        <authorList>
            <person name="Nishiyama T."/>
            <person name="Sakayama H."/>
            <person name="Vries J.D."/>
            <person name="Buschmann H."/>
            <person name="Saint-Marcoux D."/>
            <person name="Ullrich K.K."/>
            <person name="Haas F.B."/>
            <person name="Vanderstraeten L."/>
            <person name="Becker D."/>
            <person name="Lang D."/>
            <person name="Vosolsobe S."/>
            <person name="Rombauts S."/>
            <person name="Wilhelmsson P.K.I."/>
            <person name="Janitza P."/>
            <person name="Kern R."/>
            <person name="Heyl A."/>
            <person name="Rumpler F."/>
            <person name="Villalobos L.I.A.C."/>
            <person name="Clay J.M."/>
            <person name="Skokan R."/>
            <person name="Toyoda A."/>
            <person name="Suzuki Y."/>
            <person name="Kagoshima H."/>
            <person name="Schijlen E."/>
            <person name="Tajeshwar N."/>
            <person name="Catarino B."/>
            <person name="Hetherington A.J."/>
            <person name="Saltykova A."/>
            <person name="Bonnot C."/>
            <person name="Breuninger H."/>
            <person name="Symeonidi A."/>
            <person name="Radhakrishnan G.V."/>
            <person name="Van Nieuwerburgh F."/>
            <person name="Deforce D."/>
            <person name="Chang C."/>
            <person name="Karol K.G."/>
            <person name="Hedrich R."/>
            <person name="Ulvskov P."/>
            <person name="Glockner G."/>
            <person name="Delwiche C.F."/>
            <person name="Petrasek J."/>
            <person name="Van de Peer Y."/>
            <person name="Friml J."/>
            <person name="Beilby M."/>
            <person name="Dolan L."/>
            <person name="Kohara Y."/>
            <person name="Sugano S."/>
            <person name="Fujiyama A."/>
            <person name="Delaux P.-M."/>
            <person name="Quint M."/>
            <person name="TheiBen G."/>
            <person name="Hagemann M."/>
            <person name="Harholt J."/>
            <person name="Dunand C."/>
            <person name="Zachgo S."/>
            <person name="Langdale J."/>
            <person name="Maumus F."/>
            <person name="Straeten D.V.D."/>
            <person name="Gould S.B."/>
            <person name="Rensing S.A."/>
        </authorList>
    </citation>
    <scope>NUCLEOTIDE SEQUENCE [LARGE SCALE GENOMIC DNA]</scope>
    <source>
        <strain evidence="9 10">S276</strain>
    </source>
</reference>
<keyword evidence="4 8" id="KW-1133">Transmembrane helix</keyword>
<dbReference type="GO" id="GO:0005783">
    <property type="term" value="C:endoplasmic reticulum"/>
    <property type="evidence" value="ECO:0007669"/>
    <property type="project" value="TreeGrafter"/>
</dbReference>
<feature type="transmembrane region" description="Helical" evidence="8">
    <location>
        <begin position="330"/>
        <end position="357"/>
    </location>
</feature>
<comment type="subcellular location">
    <subcellularLocation>
        <location evidence="1">Membrane</location>
        <topology evidence="1">Multi-pass membrane protein</topology>
    </subcellularLocation>
</comment>
<evidence type="ECO:0000256" key="5">
    <source>
        <dbReference type="ARBA" id="ARBA00023136"/>
    </source>
</evidence>
<keyword evidence="10" id="KW-1185">Reference proteome</keyword>